<comment type="caution">
    <text evidence="2">The sequence shown here is derived from an EMBL/GenBank/DDBJ whole genome shotgun (WGS) entry which is preliminary data.</text>
</comment>
<feature type="region of interest" description="Disordered" evidence="1">
    <location>
        <begin position="64"/>
        <end position="87"/>
    </location>
</feature>
<gene>
    <name evidence="2" type="ORF">LCGC14_2105900</name>
</gene>
<dbReference type="EMBL" id="LAZR01025927">
    <property type="protein sequence ID" value="KKL70337.1"/>
    <property type="molecule type" value="Genomic_DNA"/>
</dbReference>
<protein>
    <submittedName>
        <fullName evidence="2">Uncharacterized protein</fullName>
    </submittedName>
</protein>
<dbReference type="AlphaFoldDB" id="A0A0F9H4Y4"/>
<proteinExistence type="predicted"/>
<evidence type="ECO:0000256" key="1">
    <source>
        <dbReference type="SAM" id="MobiDB-lite"/>
    </source>
</evidence>
<sequence>MGQNSHGVPGITQNAPTISRGRRCQSCVHFSTGQMAKSHYKMLRTRDMEAAAAKVLANEGVSPAMLGQRLSDQDPDSRSKKSNPGQDKFAVQDRFDALGLNYDLGDRLIQSGQLGICMVDAAEGDFVHFAYLCDRYKSRIKVDGAEKADELSEEARERIYGGDK</sequence>
<reference evidence="2" key="1">
    <citation type="journal article" date="2015" name="Nature">
        <title>Complex archaea that bridge the gap between prokaryotes and eukaryotes.</title>
        <authorList>
            <person name="Spang A."/>
            <person name="Saw J.H."/>
            <person name="Jorgensen S.L."/>
            <person name="Zaremba-Niedzwiedzka K."/>
            <person name="Martijn J."/>
            <person name="Lind A.E."/>
            <person name="van Eijk R."/>
            <person name="Schleper C."/>
            <person name="Guy L."/>
            <person name="Ettema T.J."/>
        </authorList>
    </citation>
    <scope>NUCLEOTIDE SEQUENCE</scope>
</reference>
<accession>A0A0F9H4Y4</accession>
<organism evidence="2">
    <name type="scientific">marine sediment metagenome</name>
    <dbReference type="NCBI Taxonomy" id="412755"/>
    <lineage>
        <taxon>unclassified sequences</taxon>
        <taxon>metagenomes</taxon>
        <taxon>ecological metagenomes</taxon>
    </lineage>
</organism>
<name>A0A0F9H4Y4_9ZZZZ</name>
<evidence type="ECO:0000313" key="2">
    <source>
        <dbReference type="EMBL" id="KKL70337.1"/>
    </source>
</evidence>